<dbReference type="InterPro" id="IPR009057">
    <property type="entry name" value="Homeodomain-like_sf"/>
</dbReference>
<evidence type="ECO:0000256" key="3">
    <source>
        <dbReference type="ARBA" id="ARBA00023155"/>
    </source>
</evidence>
<keyword evidence="11 12" id="KW-0560">Oxidoreductase</keyword>
<keyword evidence="4 5" id="KW-0539">Nucleus</keyword>
<feature type="region of interest" description="Disordered" evidence="8">
    <location>
        <begin position="58"/>
        <end position="87"/>
    </location>
</feature>
<feature type="region of interest" description="Disordered" evidence="8">
    <location>
        <begin position="149"/>
        <end position="194"/>
    </location>
</feature>
<feature type="compositionally biased region" description="Acidic residues" evidence="8">
    <location>
        <begin position="172"/>
        <end position="191"/>
    </location>
</feature>
<organism evidence="10 12">
    <name type="scientific">Spinacia oleracea</name>
    <name type="common">Spinach</name>
    <dbReference type="NCBI Taxonomy" id="3562"/>
    <lineage>
        <taxon>Eukaryota</taxon>
        <taxon>Viridiplantae</taxon>
        <taxon>Streptophyta</taxon>
        <taxon>Embryophyta</taxon>
        <taxon>Tracheophyta</taxon>
        <taxon>Spermatophyta</taxon>
        <taxon>Magnoliopsida</taxon>
        <taxon>eudicotyledons</taxon>
        <taxon>Gunneridae</taxon>
        <taxon>Pentapetalae</taxon>
        <taxon>Caryophyllales</taxon>
        <taxon>Chenopodiaceae</taxon>
        <taxon>Chenopodioideae</taxon>
        <taxon>Anserineae</taxon>
        <taxon>Spinacia</taxon>
    </lineage>
</organism>
<feature type="compositionally biased region" description="Low complexity" evidence="8">
    <location>
        <begin position="9"/>
        <end position="22"/>
    </location>
</feature>
<comment type="subcellular location">
    <subcellularLocation>
        <location evidence="1 5 6">Nucleus</location>
    </subcellularLocation>
</comment>
<keyword evidence="10" id="KW-1185">Reference proteome</keyword>
<dbReference type="CDD" id="cd00086">
    <property type="entry name" value="homeodomain"/>
    <property type="match status" value="1"/>
</dbReference>
<evidence type="ECO:0000256" key="7">
    <source>
        <dbReference type="SAM" id="Coils"/>
    </source>
</evidence>
<proteinExistence type="predicted"/>
<evidence type="ECO:0000313" key="12">
    <source>
        <dbReference type="RefSeq" id="XP_056690746.1"/>
    </source>
</evidence>
<reference evidence="11 12" key="2">
    <citation type="submission" date="2025-05" db="UniProtKB">
        <authorList>
            <consortium name="RefSeq"/>
        </authorList>
    </citation>
    <scope>IDENTIFICATION</scope>
    <source>
        <tissue evidence="11 12">Leaf</tissue>
    </source>
</reference>
<dbReference type="PROSITE" id="PS50071">
    <property type="entry name" value="HOMEOBOX_2"/>
    <property type="match status" value="1"/>
</dbReference>
<feature type="region of interest" description="Disordered" evidence="8">
    <location>
        <begin position="357"/>
        <end position="385"/>
    </location>
</feature>
<feature type="compositionally biased region" description="Basic and acidic residues" evidence="8">
    <location>
        <begin position="76"/>
        <end position="85"/>
    </location>
</feature>
<evidence type="ECO:0000256" key="5">
    <source>
        <dbReference type="PROSITE-ProRule" id="PRU00108"/>
    </source>
</evidence>
<evidence type="ECO:0000313" key="10">
    <source>
        <dbReference type="Proteomes" id="UP000813463"/>
    </source>
</evidence>
<evidence type="ECO:0000256" key="4">
    <source>
        <dbReference type="ARBA" id="ARBA00023242"/>
    </source>
</evidence>
<keyword evidence="3 5" id="KW-0371">Homeobox</keyword>
<feature type="DNA-binding region" description="Homeobox" evidence="5">
    <location>
        <begin position="307"/>
        <end position="366"/>
    </location>
</feature>
<keyword evidence="7" id="KW-0175">Coiled coil</keyword>
<evidence type="ECO:0000256" key="1">
    <source>
        <dbReference type="ARBA" id="ARBA00004123"/>
    </source>
</evidence>
<dbReference type="Gene3D" id="1.10.10.60">
    <property type="entry name" value="Homeodomain-like"/>
    <property type="match status" value="1"/>
</dbReference>
<dbReference type="Pfam" id="PF00046">
    <property type="entry name" value="Homeodomain"/>
    <property type="match status" value="1"/>
</dbReference>
<protein>
    <submittedName>
        <fullName evidence="11 12">Protein OVEREXPRESSOR OF CATIONIC PEROXIDASE 3</fullName>
    </submittedName>
</protein>
<dbReference type="RefSeq" id="XP_056690741.1">
    <property type="nucleotide sequence ID" value="XM_056834763.1"/>
</dbReference>
<feature type="domain" description="Homeobox" evidence="9">
    <location>
        <begin position="305"/>
        <end position="365"/>
    </location>
</feature>
<feature type="coiled-coil region" evidence="7">
    <location>
        <begin position="114"/>
        <end position="141"/>
    </location>
</feature>
<dbReference type="PANTHER" id="PTHR15467">
    <property type="entry name" value="ZINC-FINGERS AND HOMEOBOXES RELATED"/>
    <property type="match status" value="1"/>
</dbReference>
<sequence>MSFTIHNNSSSVTLSSLPSSSSSQFHTKYIFSRNPKTSFLSLPRVPISHSVLCLARRRSNSGRPATASSKKNKGRKKEDSNKGDDLDGDAFEALFKLLEEDLKQDEELLGDGDDEISEEELALLERELEEALAEDENMSALLSLTAKDAVEGKGAEEETKNEVGEDGVGVGVDDDDDDDDDEEEEEEEEEPVQLKGWQLRRLAQALKVGRRKTSIKNLAAELGLDRAVVLELLREPPLNLLMMSAALPDKPEPAVMIPGAADVSSVPSEVIADSAESDVSSVSFEVIADAEEPEPVVKTPIHTLQDSWSSQKRLKKVQVETLENVYKRTKRPTNAMVSSIVHVTNLPRRRVVKWFEDKRADEGVPADPAQQRPYRRSSSESVFAQ</sequence>
<feature type="region of interest" description="Disordered" evidence="8">
    <location>
        <begin position="1"/>
        <end position="22"/>
    </location>
</feature>
<dbReference type="GeneID" id="110780949"/>
<dbReference type="GO" id="GO:0004601">
    <property type="term" value="F:peroxidase activity"/>
    <property type="evidence" value="ECO:0007669"/>
    <property type="project" value="UniProtKB-KW"/>
</dbReference>
<accession>A0ABM3R552</accession>
<name>A0ABM3R552_SPIOL</name>
<dbReference type="SUPFAM" id="SSF46689">
    <property type="entry name" value="Homeodomain-like"/>
    <property type="match status" value="1"/>
</dbReference>
<evidence type="ECO:0000256" key="2">
    <source>
        <dbReference type="ARBA" id="ARBA00023125"/>
    </source>
</evidence>
<dbReference type="SMART" id="SM00389">
    <property type="entry name" value="HOX"/>
    <property type="match status" value="1"/>
</dbReference>
<evidence type="ECO:0000256" key="6">
    <source>
        <dbReference type="RuleBase" id="RU000682"/>
    </source>
</evidence>
<evidence type="ECO:0000259" key="9">
    <source>
        <dbReference type="PROSITE" id="PS50071"/>
    </source>
</evidence>
<reference evidence="10" key="1">
    <citation type="journal article" date="2021" name="Nat. Commun.">
        <title>Genomic analyses provide insights into spinach domestication and the genetic basis of agronomic traits.</title>
        <authorList>
            <person name="Cai X."/>
            <person name="Sun X."/>
            <person name="Xu C."/>
            <person name="Sun H."/>
            <person name="Wang X."/>
            <person name="Ge C."/>
            <person name="Zhang Z."/>
            <person name="Wang Q."/>
            <person name="Fei Z."/>
            <person name="Jiao C."/>
            <person name="Wang Q."/>
        </authorList>
    </citation>
    <scope>NUCLEOTIDE SEQUENCE [LARGE SCALE GENOMIC DNA]</scope>
    <source>
        <strain evidence="10">cv. Varoflay</strain>
    </source>
</reference>
<dbReference type="RefSeq" id="XP_056690746.1">
    <property type="nucleotide sequence ID" value="XM_056834768.1"/>
</dbReference>
<evidence type="ECO:0000256" key="8">
    <source>
        <dbReference type="SAM" id="MobiDB-lite"/>
    </source>
</evidence>
<keyword evidence="11 12" id="KW-0575">Peroxidase</keyword>
<dbReference type="Proteomes" id="UP000813463">
    <property type="component" value="Chromosome 1"/>
</dbReference>
<feature type="compositionally biased region" description="Basic and acidic residues" evidence="8">
    <location>
        <begin position="149"/>
        <end position="163"/>
    </location>
</feature>
<keyword evidence="2 5" id="KW-0238">DNA-binding</keyword>
<evidence type="ECO:0000313" key="11">
    <source>
        <dbReference type="RefSeq" id="XP_056690741.1"/>
    </source>
</evidence>
<dbReference type="PANTHER" id="PTHR15467:SF9">
    <property type="entry name" value="HOMEOBOX DOMAIN-CONTAINING PROTEIN"/>
    <property type="match status" value="1"/>
</dbReference>
<gene>
    <name evidence="11 12" type="primary">LOC110780949</name>
</gene>
<dbReference type="InterPro" id="IPR001356">
    <property type="entry name" value="HD"/>
</dbReference>